<organism evidence="2">
    <name type="scientific">Caldithrix abyssi</name>
    <dbReference type="NCBI Taxonomy" id="187145"/>
    <lineage>
        <taxon>Bacteria</taxon>
        <taxon>Pseudomonadati</taxon>
        <taxon>Calditrichota</taxon>
        <taxon>Calditrichia</taxon>
        <taxon>Calditrichales</taxon>
        <taxon>Calditrichaceae</taxon>
        <taxon>Caldithrix</taxon>
    </lineage>
</organism>
<reference evidence="2" key="1">
    <citation type="journal article" date="2020" name="mSystems">
        <title>Genome- and Community-Level Interaction Insights into Carbon Utilization and Element Cycling Functions of Hydrothermarchaeota in Hydrothermal Sediment.</title>
        <authorList>
            <person name="Zhou Z."/>
            <person name="Liu Y."/>
            <person name="Xu W."/>
            <person name="Pan J."/>
            <person name="Luo Z.H."/>
            <person name="Li M."/>
        </authorList>
    </citation>
    <scope>NUCLEOTIDE SEQUENCE [LARGE SCALE GENOMIC DNA]</scope>
    <source>
        <strain evidence="2">HyVt-527</strain>
    </source>
</reference>
<dbReference type="InterPro" id="IPR000182">
    <property type="entry name" value="GNAT_dom"/>
</dbReference>
<dbReference type="PANTHER" id="PTHR43415">
    <property type="entry name" value="SPERMIDINE N(1)-ACETYLTRANSFERASE"/>
    <property type="match status" value="1"/>
</dbReference>
<gene>
    <name evidence="2" type="ORF">ENJ89_05795</name>
</gene>
<dbReference type="Gene3D" id="3.40.630.30">
    <property type="match status" value="1"/>
</dbReference>
<accession>A0A7V5PP99</accession>
<name>A0A7V5PP99_CALAY</name>
<feature type="domain" description="N-acetyltransferase" evidence="1">
    <location>
        <begin position="30"/>
        <end position="183"/>
    </location>
</feature>
<proteinExistence type="predicted"/>
<dbReference type="InterPro" id="IPR016181">
    <property type="entry name" value="Acyl_CoA_acyltransferase"/>
</dbReference>
<sequence>MSHQLEERHLRNPFLIGEKIYLRAPEQGDEIIYALSENHPQARAYLYYALPTSTDFHRQRITEREKDPHQIWFTIATIEPDQPVGTTGLVRIDWVGRMATFYIAIAEAQNWSRGYGREATRLMVDYAFGTLNLNRVQLHVSKENERAVKVYRQVGFTIEGTLRQAMYFDNRYIDFYLMAILKEDWQQG</sequence>
<dbReference type="Pfam" id="PF13302">
    <property type="entry name" value="Acetyltransf_3"/>
    <property type="match status" value="1"/>
</dbReference>
<dbReference type="PROSITE" id="PS51186">
    <property type="entry name" value="GNAT"/>
    <property type="match status" value="1"/>
</dbReference>
<dbReference type="SUPFAM" id="SSF55729">
    <property type="entry name" value="Acyl-CoA N-acyltransferases (Nat)"/>
    <property type="match status" value="1"/>
</dbReference>
<dbReference type="Proteomes" id="UP000886124">
    <property type="component" value="Unassembled WGS sequence"/>
</dbReference>
<comment type="caution">
    <text evidence="2">The sequence shown here is derived from an EMBL/GenBank/DDBJ whole genome shotgun (WGS) entry which is preliminary data.</text>
</comment>
<dbReference type="PANTHER" id="PTHR43415:SF3">
    <property type="entry name" value="GNAT-FAMILY ACETYLTRANSFERASE"/>
    <property type="match status" value="1"/>
</dbReference>
<protein>
    <submittedName>
        <fullName evidence="2">N-acetyltransferase</fullName>
    </submittedName>
</protein>
<dbReference type="AlphaFoldDB" id="A0A7V5PP99"/>
<evidence type="ECO:0000313" key="2">
    <source>
        <dbReference type="EMBL" id="HHJ52688.1"/>
    </source>
</evidence>
<evidence type="ECO:0000259" key="1">
    <source>
        <dbReference type="PROSITE" id="PS51186"/>
    </source>
</evidence>
<dbReference type="EMBL" id="DROD01000399">
    <property type="protein sequence ID" value="HHJ52688.1"/>
    <property type="molecule type" value="Genomic_DNA"/>
</dbReference>
<dbReference type="GO" id="GO:0016747">
    <property type="term" value="F:acyltransferase activity, transferring groups other than amino-acyl groups"/>
    <property type="evidence" value="ECO:0007669"/>
    <property type="project" value="InterPro"/>
</dbReference>